<dbReference type="InterPro" id="IPR053145">
    <property type="entry name" value="AB_hydrolase_Est10"/>
</dbReference>
<dbReference type="RefSeq" id="WP_157884308.1">
    <property type="nucleotide sequence ID" value="NZ_LSNE01000003.1"/>
</dbReference>
<keyword evidence="3" id="KW-1185">Reference proteome</keyword>
<proteinExistence type="predicted"/>
<comment type="caution">
    <text evidence="2">The sequence shown here is derived from an EMBL/GenBank/DDBJ whole genome shotgun (WGS) entry which is preliminary data.</text>
</comment>
<dbReference type="Pfam" id="PF12146">
    <property type="entry name" value="Hydrolase_4"/>
    <property type="match status" value="1"/>
</dbReference>
<reference evidence="3" key="1">
    <citation type="submission" date="2016-02" db="EMBL/GenBank/DDBJ databases">
        <authorList>
            <person name="Schultz-Johansen M."/>
            <person name="Glaring M.A."/>
            <person name="Bech P.K."/>
            <person name="Stougaard P."/>
        </authorList>
    </citation>
    <scope>NUCLEOTIDE SEQUENCE [LARGE SCALE GENOMIC DNA]</scope>
    <source>
        <strain evidence="3">S66</strain>
    </source>
</reference>
<protein>
    <recommendedName>
        <fullName evidence="1">Serine aminopeptidase S33 domain-containing protein</fullName>
    </recommendedName>
</protein>
<dbReference type="AlphaFoldDB" id="A0A136A4W3"/>
<dbReference type="SUPFAM" id="SSF53474">
    <property type="entry name" value="alpha/beta-Hydrolases"/>
    <property type="match status" value="1"/>
</dbReference>
<dbReference type="InterPro" id="IPR022742">
    <property type="entry name" value="Hydrolase_4"/>
</dbReference>
<dbReference type="Gene3D" id="3.40.50.1820">
    <property type="entry name" value="alpha/beta hydrolase"/>
    <property type="match status" value="1"/>
</dbReference>
<evidence type="ECO:0000313" key="3">
    <source>
        <dbReference type="Proteomes" id="UP000070299"/>
    </source>
</evidence>
<dbReference type="STRING" id="1799789.AX660_09735"/>
<name>A0A136A4W3_9ALTE</name>
<dbReference type="PANTHER" id="PTHR43265:SF1">
    <property type="entry name" value="ESTERASE ESTD"/>
    <property type="match status" value="1"/>
</dbReference>
<dbReference type="Proteomes" id="UP000070299">
    <property type="component" value="Unassembled WGS sequence"/>
</dbReference>
<dbReference type="PANTHER" id="PTHR43265">
    <property type="entry name" value="ESTERASE ESTD"/>
    <property type="match status" value="1"/>
</dbReference>
<feature type="domain" description="Serine aminopeptidase S33" evidence="1">
    <location>
        <begin position="206"/>
        <end position="430"/>
    </location>
</feature>
<dbReference type="EMBL" id="LSNE01000003">
    <property type="protein sequence ID" value="KXI30254.1"/>
    <property type="molecule type" value="Genomic_DNA"/>
</dbReference>
<gene>
    <name evidence="2" type="ORF">AX660_09735</name>
</gene>
<dbReference type="OrthoDB" id="9789573at2"/>
<sequence>MFNLPFCKQRYSHGFLVILLLILWITDSNAQSPWQQKWQGKLEVAAGMQLTLILNLQEQDGKLSATLDSPDQGAMGIPASQVSTKDTELTVEFAAISARYVANLKEQQLQGTFYQAGQQFPLVLTPMSTAQQEAITASQQRPQEPLPPYPYIEQQVRYPHPSAGFNFAGTLTLPQGKGPFSAAILITGSGPQDRDETLANHKPFKLLADTLTRRGFAVLRSDDRGTGQSAGNFSGATIEDFATDVQAAYEYLLSREDINPSKIGLIGHSEGGVTGPLFAARQPKVAFVIMLAGLGVPGNQLWATQQRDIGLASGMQDGDMIYQLHLKAATLSAQGANFEQIKTLFAAVPNANEQMINTLATMLSSDWAHSLMAYQPQAVLIKLNMPLLALNGERDMQVASKDNLTGIKQIMANTANQDVTVLSLPELNHLFQQAPTGHPAEYAQISETLNPAALAHISDWLAARF</sequence>
<organism evidence="2 3">
    <name type="scientific">Paraglaciecola hydrolytica</name>
    <dbReference type="NCBI Taxonomy" id="1799789"/>
    <lineage>
        <taxon>Bacteria</taxon>
        <taxon>Pseudomonadati</taxon>
        <taxon>Pseudomonadota</taxon>
        <taxon>Gammaproteobacteria</taxon>
        <taxon>Alteromonadales</taxon>
        <taxon>Alteromonadaceae</taxon>
        <taxon>Paraglaciecola</taxon>
    </lineage>
</organism>
<evidence type="ECO:0000259" key="1">
    <source>
        <dbReference type="Pfam" id="PF12146"/>
    </source>
</evidence>
<dbReference type="InterPro" id="IPR029058">
    <property type="entry name" value="AB_hydrolase_fold"/>
</dbReference>
<dbReference type="GO" id="GO:0052689">
    <property type="term" value="F:carboxylic ester hydrolase activity"/>
    <property type="evidence" value="ECO:0007669"/>
    <property type="project" value="TreeGrafter"/>
</dbReference>
<evidence type="ECO:0000313" key="2">
    <source>
        <dbReference type="EMBL" id="KXI30254.1"/>
    </source>
</evidence>
<accession>A0A136A4W3</accession>